<accession>A0A8S3UD56</accession>
<name>A0A8S3UD56_MYTED</name>
<evidence type="ECO:0000256" key="1">
    <source>
        <dbReference type="SAM" id="Coils"/>
    </source>
</evidence>
<feature type="coiled-coil region" evidence="1">
    <location>
        <begin position="41"/>
        <end position="96"/>
    </location>
</feature>
<reference evidence="2" key="1">
    <citation type="submission" date="2021-03" db="EMBL/GenBank/DDBJ databases">
        <authorList>
            <person name="Bekaert M."/>
        </authorList>
    </citation>
    <scope>NUCLEOTIDE SEQUENCE</scope>
</reference>
<comment type="caution">
    <text evidence="2">The sequence shown here is derived from an EMBL/GenBank/DDBJ whole genome shotgun (WGS) entry which is preliminary data.</text>
</comment>
<evidence type="ECO:0000313" key="3">
    <source>
        <dbReference type="Proteomes" id="UP000683360"/>
    </source>
</evidence>
<sequence>MTTELRHDTDQLRNDMEKTFALMTSQFKKQLETLKLNSCSHNQSSQNVNTLEQKYMDLEQHYRDLEANNSKLRNDFTDLLMNYKTQEQELKFLRNKTETKFASQENLTAEFGKEISDLKQLKNLQPLQDLIHIKQQLQSVASETHSLSVNERARSQVFLALYNKTVNIEVTTNHRMGTYQNMTNLKFDKLEYGQTIAYNIMNKRIKDLKEHSETVENITFVNLTKEVQNIQMNLNMSLAKLEQQINENSRKVALTSCVSIGKTLNVGTLIKFDNDRTSIGIKMYQHLKPAANFRVKWTDCITFLLALQVLPIQHNILSIKITTN</sequence>
<proteinExistence type="predicted"/>
<organism evidence="2 3">
    <name type="scientific">Mytilus edulis</name>
    <name type="common">Blue mussel</name>
    <dbReference type="NCBI Taxonomy" id="6550"/>
    <lineage>
        <taxon>Eukaryota</taxon>
        <taxon>Metazoa</taxon>
        <taxon>Spiralia</taxon>
        <taxon>Lophotrochozoa</taxon>
        <taxon>Mollusca</taxon>
        <taxon>Bivalvia</taxon>
        <taxon>Autobranchia</taxon>
        <taxon>Pteriomorphia</taxon>
        <taxon>Mytilida</taxon>
        <taxon>Mytiloidea</taxon>
        <taxon>Mytilidae</taxon>
        <taxon>Mytilinae</taxon>
        <taxon>Mytilus</taxon>
    </lineage>
</organism>
<dbReference type="AlphaFoldDB" id="A0A8S3UD56"/>
<keyword evidence="3" id="KW-1185">Reference proteome</keyword>
<protein>
    <submittedName>
        <fullName evidence="2">Uncharacterized protein</fullName>
    </submittedName>
</protein>
<keyword evidence="1" id="KW-0175">Coiled coil</keyword>
<gene>
    <name evidence="2" type="ORF">MEDL_51253</name>
</gene>
<dbReference type="EMBL" id="CAJPWZ010002493">
    <property type="protein sequence ID" value="CAG2238844.1"/>
    <property type="molecule type" value="Genomic_DNA"/>
</dbReference>
<dbReference type="OrthoDB" id="6169627at2759"/>
<dbReference type="Proteomes" id="UP000683360">
    <property type="component" value="Unassembled WGS sequence"/>
</dbReference>
<evidence type="ECO:0000313" key="2">
    <source>
        <dbReference type="EMBL" id="CAG2238844.1"/>
    </source>
</evidence>